<gene>
    <name evidence="1" type="ORF">RUE5091_01948</name>
</gene>
<evidence type="ECO:0000313" key="2">
    <source>
        <dbReference type="Proteomes" id="UP000051260"/>
    </source>
</evidence>
<dbReference type="Proteomes" id="UP000051260">
    <property type="component" value="Unassembled WGS sequence"/>
</dbReference>
<dbReference type="AlphaFoldDB" id="A0A0P1I908"/>
<evidence type="ECO:0008006" key="3">
    <source>
        <dbReference type="Google" id="ProtNLM"/>
    </source>
</evidence>
<accession>A0A0P1I908</accession>
<evidence type="ECO:0000313" key="1">
    <source>
        <dbReference type="EMBL" id="CUJ98652.1"/>
    </source>
</evidence>
<dbReference type="STRING" id="1715692.RUE5091_01948"/>
<reference evidence="2" key="1">
    <citation type="submission" date="2015-09" db="EMBL/GenBank/DDBJ databases">
        <authorList>
            <person name="Rodrigo-Torres L."/>
            <person name="Arahal D.R."/>
        </authorList>
    </citation>
    <scope>NUCLEOTIDE SEQUENCE [LARGE SCALE GENOMIC DNA]</scope>
    <source>
        <strain evidence="2">CECT 5091</strain>
    </source>
</reference>
<organism evidence="1 2">
    <name type="scientific">Ruegeria denitrificans</name>
    <dbReference type="NCBI Taxonomy" id="1715692"/>
    <lineage>
        <taxon>Bacteria</taxon>
        <taxon>Pseudomonadati</taxon>
        <taxon>Pseudomonadota</taxon>
        <taxon>Alphaproteobacteria</taxon>
        <taxon>Rhodobacterales</taxon>
        <taxon>Roseobacteraceae</taxon>
        <taxon>Ruegeria</taxon>
    </lineage>
</organism>
<proteinExistence type="predicted"/>
<sequence length="293" mass="32343">MNEGECVTVFRVSVLRTLLVAISTFIAPPVLAQPDILILGDSQISFGAGKEYLRFFDQLSDRCKITPKRKKILSKLGDRETAAIGVRSTSLQSWTTPDGATKGAICDVDKKFGVNAGAYGIDGNPDRVFIQIGKGDAYQFCKPKQSAFVAMFEGGYYDPELLVLTFLGNSADRWANSPELALQDAYRTLEQIPDNIPCVFISSVPVYLKKTNDKRMKAQTEIARAFRKSGTQCAVVEGFNRKTRKKIEGKPVYFRRNDAGQVTDPHHPSPAAIRAFLDINSVDICDAVFSTLE</sequence>
<keyword evidence="2" id="KW-1185">Reference proteome</keyword>
<name>A0A0P1I908_9RHOB</name>
<protein>
    <recommendedName>
        <fullName evidence="3">SGNH hydrolase-type esterase domain-containing protein</fullName>
    </recommendedName>
</protein>
<dbReference type="EMBL" id="CYUD01000005">
    <property type="protein sequence ID" value="CUJ98652.1"/>
    <property type="molecule type" value="Genomic_DNA"/>
</dbReference>